<evidence type="ECO:0000313" key="4">
    <source>
        <dbReference type="Proteomes" id="UP000238701"/>
    </source>
</evidence>
<feature type="region of interest" description="Disordered" evidence="1">
    <location>
        <begin position="308"/>
        <end position="328"/>
    </location>
</feature>
<gene>
    <name evidence="3" type="ORF">SBA1_580007</name>
</gene>
<organism evidence="3 4">
    <name type="scientific">Candidatus Sulfotelmatobacter kueseliae</name>
    <dbReference type="NCBI Taxonomy" id="2042962"/>
    <lineage>
        <taxon>Bacteria</taxon>
        <taxon>Pseudomonadati</taxon>
        <taxon>Acidobacteriota</taxon>
        <taxon>Terriglobia</taxon>
        <taxon>Terriglobales</taxon>
        <taxon>Candidatus Korobacteraceae</taxon>
        <taxon>Candidatus Sulfotelmatobacter</taxon>
    </lineage>
</organism>
<dbReference type="AlphaFoldDB" id="A0A2U3L0D8"/>
<evidence type="ECO:0000256" key="1">
    <source>
        <dbReference type="SAM" id="MobiDB-lite"/>
    </source>
</evidence>
<dbReference type="SMART" id="SM01126">
    <property type="entry name" value="DDE_Tnp_IS1595"/>
    <property type="match status" value="1"/>
</dbReference>
<name>A0A2U3L0D8_9BACT</name>
<evidence type="ECO:0000259" key="2">
    <source>
        <dbReference type="SMART" id="SM01126"/>
    </source>
</evidence>
<accession>A0A2U3L0D8</accession>
<evidence type="ECO:0000313" key="3">
    <source>
        <dbReference type="EMBL" id="SPF45310.1"/>
    </source>
</evidence>
<dbReference type="InterPro" id="IPR053164">
    <property type="entry name" value="IS1016-like_transposase"/>
</dbReference>
<feature type="domain" description="ISXO2-like transposase" evidence="2">
    <location>
        <begin position="129"/>
        <end position="279"/>
    </location>
</feature>
<reference evidence="4" key="1">
    <citation type="submission" date="2018-02" db="EMBL/GenBank/DDBJ databases">
        <authorList>
            <person name="Hausmann B."/>
        </authorList>
    </citation>
    <scope>NUCLEOTIDE SEQUENCE [LARGE SCALE GENOMIC DNA]</scope>
    <source>
        <strain evidence="4">Peat soil MAG SbA1</strain>
    </source>
</reference>
<dbReference type="PANTHER" id="PTHR47163:SF2">
    <property type="entry name" value="SI:DKEY-17M8.2"/>
    <property type="match status" value="1"/>
</dbReference>
<dbReference type="InterPro" id="IPR024442">
    <property type="entry name" value="Transposase_Zn_ribbon"/>
</dbReference>
<sequence>MDAPKTLQQAIIYFSDPQRAFDYAMKFRWPDGKVVCPRCGKAKHSFIKTRRIWFCYKCKKQFTLKLGTVFEDSPLGLDKWMAGFWMLVNCKNGVSSMEIHRALGITQKAAWFMLQRLRLTLQDDFFGSKLGGDGGEVEADESFIGGKARNMHLSERKRRITGTGTKDKTAVMGILERGGKIRTTVVPNRKKHALQSEVRKHVEAGAALYSDALMSYEGLATDYAHKVVDHAVQYVDGRVHTNGLENFWSLFKRGISGTYVSVEPFHLYRYLDEQTFRYNNRKNMNDGQRFALAMSQIGGKRLTYSQLTGKDQSPRYETTGTRETQVPF</sequence>
<dbReference type="OrthoDB" id="9769409at2"/>
<dbReference type="Pfam" id="PF12762">
    <property type="entry name" value="DDE_Tnp_IS1595"/>
    <property type="match status" value="1"/>
</dbReference>
<dbReference type="PANTHER" id="PTHR47163">
    <property type="entry name" value="DDE_TNP_IS1595 DOMAIN-CONTAINING PROTEIN"/>
    <property type="match status" value="1"/>
</dbReference>
<protein>
    <submittedName>
        <fullName evidence="3">Transposase</fullName>
    </submittedName>
</protein>
<dbReference type="EMBL" id="OMOD01000153">
    <property type="protein sequence ID" value="SPF45310.1"/>
    <property type="molecule type" value="Genomic_DNA"/>
</dbReference>
<dbReference type="Proteomes" id="UP000238701">
    <property type="component" value="Unassembled WGS sequence"/>
</dbReference>
<proteinExistence type="predicted"/>
<dbReference type="NCBIfam" id="NF033547">
    <property type="entry name" value="transpos_IS1595"/>
    <property type="match status" value="1"/>
</dbReference>
<dbReference type="InterPro" id="IPR024445">
    <property type="entry name" value="Tnp_ISXO2-like"/>
</dbReference>
<dbReference type="Pfam" id="PF12760">
    <property type="entry name" value="Zn_ribbon_IS1595"/>
    <property type="match status" value="1"/>
</dbReference>